<sequence>MLFAPFDFLSSLGYKERSAGIPSTGVMEQVVQLAWLSNRRNAKMMAMNVQYQNGNEKNCHREMKVNWATSPGNTPKMDTSSKYFFILYFITFY</sequence>
<dbReference type="EMBL" id="JH432222">
    <property type="status" value="NOT_ANNOTATED_CDS"/>
    <property type="molecule type" value="Genomic_DNA"/>
</dbReference>
<dbReference type="Proteomes" id="UP000014500">
    <property type="component" value="Unassembled WGS sequence"/>
</dbReference>
<reference evidence="2" key="1">
    <citation type="submission" date="2011-05" db="EMBL/GenBank/DDBJ databases">
        <authorList>
            <person name="Richards S.R."/>
            <person name="Qu J."/>
            <person name="Jiang H."/>
            <person name="Jhangiani S.N."/>
            <person name="Agravi P."/>
            <person name="Goodspeed R."/>
            <person name="Gross S."/>
            <person name="Mandapat C."/>
            <person name="Jackson L."/>
            <person name="Mathew T."/>
            <person name="Pu L."/>
            <person name="Thornton R."/>
            <person name="Saada N."/>
            <person name="Wilczek-Boney K.B."/>
            <person name="Lee S."/>
            <person name="Kovar C."/>
            <person name="Wu Y."/>
            <person name="Scherer S.E."/>
            <person name="Worley K.C."/>
            <person name="Muzny D.M."/>
            <person name="Gibbs R."/>
        </authorList>
    </citation>
    <scope>NUCLEOTIDE SEQUENCE</scope>
    <source>
        <strain evidence="2">Brora</strain>
    </source>
</reference>
<accession>T1JH86</accession>
<evidence type="ECO:0000313" key="1">
    <source>
        <dbReference type="EnsemblMetazoa" id="SMAR013217-PA"/>
    </source>
</evidence>
<dbReference type="HOGENOM" id="CLU_2402474_0_0_1"/>
<keyword evidence="2" id="KW-1185">Reference proteome</keyword>
<dbReference type="EnsemblMetazoa" id="SMAR013217-RA">
    <property type="protein sequence ID" value="SMAR013217-PA"/>
    <property type="gene ID" value="SMAR013217"/>
</dbReference>
<organism evidence="1 2">
    <name type="scientific">Strigamia maritima</name>
    <name type="common">European centipede</name>
    <name type="synonym">Geophilus maritimus</name>
    <dbReference type="NCBI Taxonomy" id="126957"/>
    <lineage>
        <taxon>Eukaryota</taxon>
        <taxon>Metazoa</taxon>
        <taxon>Ecdysozoa</taxon>
        <taxon>Arthropoda</taxon>
        <taxon>Myriapoda</taxon>
        <taxon>Chilopoda</taxon>
        <taxon>Pleurostigmophora</taxon>
        <taxon>Geophilomorpha</taxon>
        <taxon>Linotaeniidae</taxon>
        <taxon>Strigamia</taxon>
    </lineage>
</organism>
<proteinExistence type="predicted"/>
<dbReference type="AlphaFoldDB" id="T1JH86"/>
<reference evidence="1" key="2">
    <citation type="submission" date="2015-02" db="UniProtKB">
        <authorList>
            <consortium name="EnsemblMetazoa"/>
        </authorList>
    </citation>
    <scope>IDENTIFICATION</scope>
</reference>
<evidence type="ECO:0000313" key="2">
    <source>
        <dbReference type="Proteomes" id="UP000014500"/>
    </source>
</evidence>
<name>T1JH86_STRMM</name>
<protein>
    <submittedName>
        <fullName evidence="1">Uncharacterized protein</fullName>
    </submittedName>
</protein>